<evidence type="ECO:0000313" key="4">
    <source>
        <dbReference type="Proteomes" id="UP000314982"/>
    </source>
</evidence>
<accession>A0A4W5KQ90</accession>
<evidence type="ECO:0000259" key="2">
    <source>
        <dbReference type="Pfam" id="PF07786"/>
    </source>
</evidence>
<dbReference type="Ensembl" id="ENSHHUT00000020172.1">
    <property type="protein sequence ID" value="ENSHHUP00000019453.1"/>
    <property type="gene ID" value="ENSHHUG00000012165.1"/>
</dbReference>
<feature type="transmembrane region" description="Helical" evidence="1">
    <location>
        <begin position="61"/>
        <end position="80"/>
    </location>
</feature>
<sequence length="115" mass="13321">MVFVNYGGGRYWFFRHESWNGLTVADLVFPWFVFIMGTSISLSVSSALRCGVSRFSLFTKAVWRSIQLFLIGLLIINPNYCQGPRQYTQTRRHAHTCRHTHAQTRAHADTHTDTR</sequence>
<reference evidence="3" key="3">
    <citation type="submission" date="2025-09" db="UniProtKB">
        <authorList>
            <consortium name="Ensembl"/>
        </authorList>
    </citation>
    <scope>IDENTIFICATION</scope>
</reference>
<dbReference type="Pfam" id="PF07786">
    <property type="entry name" value="HGSNAT_cat"/>
    <property type="match status" value="1"/>
</dbReference>
<protein>
    <recommendedName>
        <fullName evidence="2">Heparan-alpha-glucosaminide N-acetyltransferase catalytic domain-containing protein</fullName>
    </recommendedName>
</protein>
<keyword evidence="4" id="KW-1185">Reference proteome</keyword>
<dbReference type="PANTHER" id="PTHR31061:SF37">
    <property type="entry name" value="HEPARAN-ALPHA-GLUCOSAMINIDE N-ACETYLTRANSFERASE"/>
    <property type="match status" value="1"/>
</dbReference>
<dbReference type="STRING" id="62062.ENSHHUP00000019453"/>
<name>A0A4W5KQ90_9TELE</name>
<proteinExistence type="predicted"/>
<dbReference type="GeneTree" id="ENSGT00390000001491"/>
<organism evidence="3 4">
    <name type="scientific">Hucho hucho</name>
    <name type="common">huchen</name>
    <dbReference type="NCBI Taxonomy" id="62062"/>
    <lineage>
        <taxon>Eukaryota</taxon>
        <taxon>Metazoa</taxon>
        <taxon>Chordata</taxon>
        <taxon>Craniata</taxon>
        <taxon>Vertebrata</taxon>
        <taxon>Euteleostomi</taxon>
        <taxon>Actinopterygii</taxon>
        <taxon>Neopterygii</taxon>
        <taxon>Teleostei</taxon>
        <taxon>Protacanthopterygii</taxon>
        <taxon>Salmoniformes</taxon>
        <taxon>Salmonidae</taxon>
        <taxon>Salmoninae</taxon>
        <taxon>Hucho</taxon>
    </lineage>
</organism>
<evidence type="ECO:0000313" key="3">
    <source>
        <dbReference type="Ensembl" id="ENSHHUP00000019453.1"/>
    </source>
</evidence>
<feature type="transmembrane region" description="Helical" evidence="1">
    <location>
        <begin position="28"/>
        <end position="49"/>
    </location>
</feature>
<keyword evidence="1" id="KW-0472">Membrane</keyword>
<evidence type="ECO:0000256" key="1">
    <source>
        <dbReference type="SAM" id="Phobius"/>
    </source>
</evidence>
<dbReference type="AlphaFoldDB" id="A0A4W5KQ90"/>
<dbReference type="PANTHER" id="PTHR31061">
    <property type="entry name" value="LD22376P"/>
    <property type="match status" value="1"/>
</dbReference>
<keyword evidence="1" id="KW-0812">Transmembrane</keyword>
<dbReference type="InterPro" id="IPR012429">
    <property type="entry name" value="HGSNAT_cat"/>
</dbReference>
<reference evidence="3" key="2">
    <citation type="submission" date="2025-08" db="UniProtKB">
        <authorList>
            <consortium name="Ensembl"/>
        </authorList>
    </citation>
    <scope>IDENTIFICATION</scope>
</reference>
<feature type="domain" description="Heparan-alpha-glucosaminide N-acetyltransferase catalytic" evidence="2">
    <location>
        <begin position="22"/>
        <end position="86"/>
    </location>
</feature>
<reference evidence="4" key="1">
    <citation type="submission" date="2018-06" db="EMBL/GenBank/DDBJ databases">
        <title>Genome assembly of Danube salmon.</title>
        <authorList>
            <person name="Macqueen D.J."/>
            <person name="Gundappa M.K."/>
        </authorList>
    </citation>
    <scope>NUCLEOTIDE SEQUENCE [LARGE SCALE GENOMIC DNA]</scope>
</reference>
<dbReference type="Proteomes" id="UP000314982">
    <property type="component" value="Unassembled WGS sequence"/>
</dbReference>
<keyword evidence="1" id="KW-1133">Transmembrane helix</keyword>